<dbReference type="SUPFAM" id="SSF55120">
    <property type="entry name" value="Pseudouridine synthase"/>
    <property type="match status" value="1"/>
</dbReference>
<feature type="binding site" evidence="5">
    <location>
        <position position="374"/>
    </location>
    <ligand>
        <name>substrate</name>
    </ligand>
</feature>
<keyword evidence="2 5" id="KW-0819">tRNA processing</keyword>
<dbReference type="InterPro" id="IPR004114">
    <property type="entry name" value="THUMP_dom"/>
</dbReference>
<dbReference type="PROSITE" id="PS51165">
    <property type="entry name" value="THUMP"/>
    <property type="match status" value="1"/>
</dbReference>
<dbReference type="InterPro" id="IPR020103">
    <property type="entry name" value="PsdUridine_synth_cat_dom_sf"/>
</dbReference>
<sequence>MNLLKEARAVLSEGGICDGCLGRRFAELSHGLTSRERGRALRTAVAMEDDEPYETTPPDDCWVCDGAFASFDDRAERAAEAVADYDFDTFLVGTRTPPLIEENERLLGELHGDDNSASFSSDFNREVGKRFGDRVGASVGFDRPDVTVTFDVARDAVEIDVHSVYFYGRYRKLERGISQTEWGCYDCEGTGVRDGDDCETCGGTGYIVDESVEELLAPAFVEATEGASAVFHGAGREDVDALMLGDGRPFVMEVESPRRRDIDTDALESDANDSADGKVEVRELRRVDRDAVEAVKSTDASKRYRARVSFDRNVSQDELDAALETLVGRVEQRTPERVERRRADKLREREVYDATGDTEEDGAVVELHTEGGTYVKELVSGDGGRTQPSLADELGTSATVEELDVLGVEAEDDEGFV</sequence>
<keyword evidence="8" id="KW-1185">Reference proteome</keyword>
<dbReference type="HAMAP" id="MF_01893">
    <property type="entry name" value="Pus10_arch"/>
    <property type="match status" value="1"/>
</dbReference>
<feature type="active site" description="Nucleophile" evidence="5">
    <location>
        <position position="238"/>
    </location>
</feature>
<dbReference type="GO" id="GO:0031119">
    <property type="term" value="P:tRNA pseudouridine synthesis"/>
    <property type="evidence" value="ECO:0007669"/>
    <property type="project" value="UniProtKB-UniRule"/>
</dbReference>
<gene>
    <name evidence="5" type="primary">pus10</name>
    <name evidence="7" type="ORF">EGH25_01805</name>
</gene>
<dbReference type="GO" id="GO:0160148">
    <property type="term" value="F:tRNA pseudouridine(55) synthase activity"/>
    <property type="evidence" value="ECO:0007669"/>
    <property type="project" value="UniProtKB-EC"/>
</dbReference>
<evidence type="ECO:0000256" key="1">
    <source>
        <dbReference type="ARBA" id="ARBA00009652"/>
    </source>
</evidence>
<dbReference type="InterPro" id="IPR039894">
    <property type="entry name" value="Pus10-like"/>
</dbReference>
<comment type="similarity">
    <text evidence="1 5">Belongs to the pseudouridine synthase Pus10 family.</text>
</comment>
<dbReference type="InterPro" id="IPR005912">
    <property type="entry name" value="Pus10"/>
</dbReference>
<reference evidence="7" key="1">
    <citation type="submission" date="2022-09" db="EMBL/GenBank/DDBJ databases">
        <title>Haloadaptaus new haloarchaeum isolated from saline soil.</title>
        <authorList>
            <person name="Duran-Viseras A."/>
            <person name="Sanchez-Porro C."/>
            <person name="Ventosa A."/>
        </authorList>
    </citation>
    <scope>NUCLEOTIDE SEQUENCE</scope>
    <source>
        <strain evidence="7">F3-133</strain>
    </source>
</reference>
<protein>
    <recommendedName>
        <fullName evidence="5">tRNA pseudouridine synthase Pus10</fullName>
        <ecNumber evidence="5">5.4.99.25</ecNumber>
    </recommendedName>
    <alternativeName>
        <fullName evidence="5">tRNA pseudouridine 54/55 synthase</fullName>
        <shortName evidence="5">Psi54/55 synthase</shortName>
    </alternativeName>
</protein>
<evidence type="ECO:0000256" key="4">
    <source>
        <dbReference type="ARBA" id="ARBA00023235"/>
    </source>
</evidence>
<evidence type="ECO:0000313" key="8">
    <source>
        <dbReference type="Proteomes" id="UP001149411"/>
    </source>
</evidence>
<comment type="catalytic activity">
    <reaction evidence="5">
        <text>uridine(54) in tRNA = pseudouridine(54) in tRNA</text>
        <dbReference type="Rhea" id="RHEA:57876"/>
        <dbReference type="Rhea" id="RHEA-COMP:10193"/>
        <dbReference type="Rhea" id="RHEA-COMP:14141"/>
        <dbReference type="ChEBI" id="CHEBI:65314"/>
        <dbReference type="ChEBI" id="CHEBI:65315"/>
    </reaction>
</comment>
<dbReference type="SUPFAM" id="SSF57938">
    <property type="entry name" value="DnaJ/Hsp40 cysteine-rich domain"/>
    <property type="match status" value="1"/>
</dbReference>
<accession>A0A9Q4GFF2</accession>
<dbReference type="FunFam" id="3.30.70.2510:FF:000001">
    <property type="entry name" value="tRNA pseudouridine synthase Pus10"/>
    <property type="match status" value="1"/>
</dbReference>
<evidence type="ECO:0000313" key="7">
    <source>
        <dbReference type="EMBL" id="MCX2818089.1"/>
    </source>
</evidence>
<evidence type="ECO:0000256" key="3">
    <source>
        <dbReference type="ARBA" id="ARBA00022884"/>
    </source>
</evidence>
<dbReference type="InterPro" id="IPR036410">
    <property type="entry name" value="HSP_DnaJ_Cys-rich_dom_sf"/>
</dbReference>
<dbReference type="NCBIfam" id="TIGR01213">
    <property type="entry name" value="pseudo_Pus10arc"/>
    <property type="match status" value="1"/>
</dbReference>
<proteinExistence type="inferred from homology"/>
<evidence type="ECO:0000259" key="6">
    <source>
        <dbReference type="PROSITE" id="PS51165"/>
    </source>
</evidence>
<evidence type="ECO:0000256" key="5">
    <source>
        <dbReference type="HAMAP-Rule" id="MF_01893"/>
    </source>
</evidence>
<dbReference type="AlphaFoldDB" id="A0A9Q4GFF2"/>
<organism evidence="7 8">
    <name type="scientific">Halorutilus salinus</name>
    <dbReference type="NCBI Taxonomy" id="2487751"/>
    <lineage>
        <taxon>Archaea</taxon>
        <taxon>Methanobacteriati</taxon>
        <taxon>Methanobacteriota</taxon>
        <taxon>Stenosarchaea group</taxon>
        <taxon>Halobacteria</taxon>
        <taxon>Halorutilales</taxon>
        <taxon>Halorutilaceae</taxon>
        <taxon>Halorutilus</taxon>
    </lineage>
</organism>
<dbReference type="EMBL" id="RKLV01000002">
    <property type="protein sequence ID" value="MCX2818089.1"/>
    <property type="molecule type" value="Genomic_DNA"/>
</dbReference>
<dbReference type="Gene3D" id="3.30.70.3190">
    <property type="match status" value="1"/>
</dbReference>
<comment type="catalytic activity">
    <reaction evidence="5">
        <text>uridine(55) in tRNA = pseudouridine(55) in tRNA</text>
        <dbReference type="Rhea" id="RHEA:42532"/>
        <dbReference type="Rhea" id="RHEA-COMP:10101"/>
        <dbReference type="Rhea" id="RHEA-COMP:10102"/>
        <dbReference type="ChEBI" id="CHEBI:65314"/>
        <dbReference type="ChEBI" id="CHEBI:65315"/>
        <dbReference type="EC" id="5.4.99.25"/>
    </reaction>
</comment>
<dbReference type="Pfam" id="PF22023">
    <property type="entry name" value="Pus10_THUMP_arc"/>
    <property type="match status" value="1"/>
</dbReference>
<dbReference type="Gene3D" id="3.30.70.2510">
    <property type="match status" value="1"/>
</dbReference>
<dbReference type="GO" id="GO:0000049">
    <property type="term" value="F:tRNA binding"/>
    <property type="evidence" value="ECO:0007669"/>
    <property type="project" value="InterPro"/>
</dbReference>
<name>A0A9Q4GFF2_9EURY</name>
<comment type="function">
    <text evidence="5">Responsible for synthesis of pseudouridine from uracil-54 and uracil-55 in the psi GC loop of transfer RNAs.</text>
</comment>
<dbReference type="PANTHER" id="PTHR21568:SF0">
    <property type="entry name" value="TRNA PSEUDOURIDINE SYNTHASE PUS10"/>
    <property type="match status" value="1"/>
</dbReference>
<dbReference type="PANTHER" id="PTHR21568">
    <property type="entry name" value="TRNA PSEUDOURIDINE SYNTHASE PUS10"/>
    <property type="match status" value="1"/>
</dbReference>
<evidence type="ECO:0000256" key="2">
    <source>
        <dbReference type="ARBA" id="ARBA00022694"/>
    </source>
</evidence>
<dbReference type="Pfam" id="PF21238">
    <property type="entry name" value="Pus10_C"/>
    <property type="match status" value="1"/>
</dbReference>
<feature type="domain" description="THUMP" evidence="6">
    <location>
        <begin position="35"/>
        <end position="163"/>
    </location>
</feature>
<dbReference type="RefSeq" id="WP_266085739.1">
    <property type="nucleotide sequence ID" value="NZ_RKLV01000002.1"/>
</dbReference>
<dbReference type="Proteomes" id="UP001149411">
    <property type="component" value="Unassembled WGS sequence"/>
</dbReference>
<feature type="binding site" evidence="5">
    <location>
        <position position="304"/>
    </location>
    <ligand>
        <name>substrate</name>
    </ligand>
</feature>
<dbReference type="EC" id="5.4.99.25" evidence="5"/>
<comment type="caution">
    <text evidence="7">The sequence shown here is derived from an EMBL/GenBank/DDBJ whole genome shotgun (WGS) entry which is preliminary data.</text>
</comment>
<dbReference type="InterPro" id="IPR048741">
    <property type="entry name" value="Pus10-like_C"/>
</dbReference>
<keyword evidence="3 5" id="KW-0694">RNA-binding</keyword>
<keyword evidence="4 5" id="KW-0413">Isomerase</keyword>
<dbReference type="InterPro" id="IPR055174">
    <property type="entry name" value="Pus10_THUMP_arc"/>
</dbReference>